<dbReference type="FunFam" id="3.40.50.300:FF:000514">
    <property type="entry name" value="Ribosome-releasing factor 2, mitochondrial"/>
    <property type="match status" value="1"/>
</dbReference>
<dbReference type="PROSITE" id="PS51722">
    <property type="entry name" value="G_TR_2"/>
    <property type="match status" value="1"/>
</dbReference>
<dbReference type="Gene3D" id="3.30.70.870">
    <property type="entry name" value="Elongation Factor G (Translational Gtpase), domain 3"/>
    <property type="match status" value="1"/>
</dbReference>
<evidence type="ECO:0000256" key="7">
    <source>
        <dbReference type="HAMAP-Rule" id="MF_03061"/>
    </source>
</evidence>
<dbReference type="AlphaFoldDB" id="H2KNZ0"/>
<dbReference type="SUPFAM" id="SSF54980">
    <property type="entry name" value="EF-G C-terminal domain-like"/>
    <property type="match status" value="2"/>
</dbReference>
<dbReference type="HAMAP" id="MF_00054_B">
    <property type="entry name" value="EF_G_EF_2_B"/>
    <property type="match status" value="1"/>
</dbReference>
<dbReference type="InterPro" id="IPR009000">
    <property type="entry name" value="Transl_B-barrel_sf"/>
</dbReference>
<dbReference type="InterPro" id="IPR009022">
    <property type="entry name" value="EFG_III"/>
</dbReference>
<proteinExistence type="inferred from homology"/>
<dbReference type="GO" id="GO:0003746">
    <property type="term" value="F:translation elongation factor activity"/>
    <property type="evidence" value="ECO:0007669"/>
    <property type="project" value="UniProtKB-UniRule"/>
</dbReference>
<evidence type="ECO:0000256" key="1">
    <source>
        <dbReference type="ARBA" id="ARBA00005870"/>
    </source>
</evidence>
<dbReference type="InterPro" id="IPR004540">
    <property type="entry name" value="Transl_elong_EFG/EF2"/>
</dbReference>
<dbReference type="UniPathway" id="UPA00345"/>
<dbReference type="GO" id="GO:0005759">
    <property type="term" value="C:mitochondrial matrix"/>
    <property type="evidence" value="ECO:0007669"/>
    <property type="project" value="UniProtKB-ARBA"/>
</dbReference>
<dbReference type="InterPro" id="IPR020568">
    <property type="entry name" value="Ribosomal_Su5_D2-typ_SF"/>
</dbReference>
<evidence type="ECO:0000256" key="6">
    <source>
        <dbReference type="ARBA" id="ARBA00023134"/>
    </source>
</evidence>
<dbReference type="PROSITE" id="PS00301">
    <property type="entry name" value="G_TR_1"/>
    <property type="match status" value="1"/>
</dbReference>
<keyword evidence="3 7" id="KW-0251">Elongation factor</keyword>
<keyword evidence="5 7" id="KW-0496">Mitochondrion</keyword>
<dbReference type="PRINTS" id="PR00315">
    <property type="entry name" value="ELONGATNFCT"/>
</dbReference>
<dbReference type="Gene3D" id="2.40.30.10">
    <property type="entry name" value="Translation factors"/>
    <property type="match status" value="1"/>
</dbReference>
<evidence type="ECO:0000256" key="5">
    <source>
        <dbReference type="ARBA" id="ARBA00023128"/>
    </source>
</evidence>
<reference evidence="9" key="1">
    <citation type="journal article" date="2011" name="Genome Biol.">
        <title>The draft genome of the carcinogenic human liver fluke Clonorchis sinensis.</title>
        <authorList>
            <person name="Wang X."/>
            <person name="Chen W."/>
            <person name="Huang Y."/>
            <person name="Sun J."/>
            <person name="Men J."/>
            <person name="Liu H."/>
            <person name="Luo F."/>
            <person name="Guo L."/>
            <person name="Lv X."/>
            <person name="Deng C."/>
            <person name="Zhou C."/>
            <person name="Fan Y."/>
            <person name="Li X."/>
            <person name="Huang L."/>
            <person name="Hu Y."/>
            <person name="Liang C."/>
            <person name="Hu X."/>
            <person name="Xu J."/>
            <person name="Yu X."/>
        </authorList>
    </citation>
    <scope>NUCLEOTIDE SEQUENCE [LARGE SCALE GENOMIC DNA]</scope>
    <source>
        <strain evidence="9">Henan</strain>
    </source>
</reference>
<sequence>MQGEKGPEGITRIDARMGLGIWLSSKMSFSLHLEKSVQKAFAVLRVVRRSFFRIIRLDFQILHGAYVRPLLEYADPVDYSGRTKDVILLERVQRAVTKMVADLKSLEYETPLAVLDLFPLEYRRFRGDLILTYALFEQGLANSFFTVGPANTRRGHVYLACRRLSLSSFSGEKNNALPWALAFEVIPQSGSLQHFPMCIFTTGDSGKTTISERILFYTNRIDEMHEVRGKDGVGAVMDSMELERQRGITIQSASTFTTWRGHTINLIDTPGHVDFTVEVERALRVLDGAVLVLCAVGGVQSQTLTVSRQMNRYGVPRLAFVNKLDRPGANPQRVLEQMRSKLHFNAAFINIPISTDPKSTGIVDLIEQKVLYFDEPFGLNVREDAIPSEMMSEVADRRAEFIECLANVDDQVADSFLNEKPLSEQQLKAGVRRAVVSRKFVPVLVGSALRNRGVQPVLDAIVDYLPNPSEVQYYALDESGEKSVKVPLNAERSDQQPFLGLAFKLEASKFGQLTYVRVYQGCLHRGQVIVNTRTGRRIRCPRLGRLNVTEFEDLEAIYAGDIASLFGVDCASGDTLMDAKAPKPLVMESMFIPEPVVSMSITPVDKSNAESFSKGIGRFTREDPTFRLSKDPESGQSIVSGMGELHLEIYAQRLAREYNAPCVLGKPRVAFRETLTEPFKFDYLHKKQSGGAGQYGRVIGVLEPLPPNSNTQLIFSDETVGTHVPKQYVPAIEVGFRNSCAEGYLAGQRITGVRFRLQDGDNHCVDSSDWAFQQAAEGAMKQAMNEGNWMILEPIMLVESIAPAEFQGQILTSITRRNGLIVNTEVHEGYATVEAEVPLNDMFGYAGELRSLTEGKGEFSMEYLKYCPARTDTSETLIQEYEAAQEAKLGTAAKAGSQGKKKKRN</sequence>
<organism evidence="9 10">
    <name type="scientific">Clonorchis sinensis</name>
    <name type="common">Chinese liver fluke</name>
    <dbReference type="NCBI Taxonomy" id="79923"/>
    <lineage>
        <taxon>Eukaryota</taxon>
        <taxon>Metazoa</taxon>
        <taxon>Spiralia</taxon>
        <taxon>Lophotrochozoa</taxon>
        <taxon>Platyhelminthes</taxon>
        <taxon>Trematoda</taxon>
        <taxon>Digenea</taxon>
        <taxon>Opisthorchiida</taxon>
        <taxon>Opisthorchiata</taxon>
        <taxon>Opisthorchiidae</taxon>
        <taxon>Clonorchis</taxon>
    </lineage>
</organism>
<evidence type="ECO:0000256" key="4">
    <source>
        <dbReference type="ARBA" id="ARBA00022917"/>
    </source>
</evidence>
<dbReference type="InterPro" id="IPR005517">
    <property type="entry name" value="Transl_elong_EFG/EF2_IV"/>
</dbReference>
<dbReference type="InterPro" id="IPR027417">
    <property type="entry name" value="P-loop_NTPase"/>
</dbReference>
<dbReference type="InterPro" id="IPR005225">
    <property type="entry name" value="Small_GTP-bd"/>
</dbReference>
<dbReference type="CDD" id="cd04091">
    <property type="entry name" value="mtEFG1_II_like"/>
    <property type="match status" value="1"/>
</dbReference>
<dbReference type="InterPro" id="IPR031157">
    <property type="entry name" value="G_TR_CS"/>
</dbReference>
<dbReference type="InterPro" id="IPR014721">
    <property type="entry name" value="Ribsml_uS5_D2-typ_fold_subgr"/>
</dbReference>
<evidence type="ECO:0000313" key="9">
    <source>
        <dbReference type="EMBL" id="GAA30297.2"/>
    </source>
</evidence>
<comment type="subcellular location">
    <subcellularLocation>
        <location evidence="7">Mitochondrion</location>
    </subcellularLocation>
</comment>
<feature type="binding site" evidence="7">
    <location>
        <begin position="322"/>
        <end position="325"/>
    </location>
    <ligand>
        <name>GTP</name>
        <dbReference type="ChEBI" id="CHEBI:37565"/>
    </ligand>
</feature>
<dbReference type="NCBIfam" id="TIGR00484">
    <property type="entry name" value="EF-G"/>
    <property type="match status" value="1"/>
</dbReference>
<dbReference type="FunFam" id="3.30.70.240:FF:000001">
    <property type="entry name" value="Elongation factor G"/>
    <property type="match status" value="1"/>
</dbReference>
<dbReference type="FunFam" id="2.40.30.10:FF:000022">
    <property type="entry name" value="Elongation factor G, mitochondrial"/>
    <property type="match status" value="1"/>
</dbReference>
<dbReference type="InterPro" id="IPR047872">
    <property type="entry name" value="EFG_IV"/>
</dbReference>
<dbReference type="Pfam" id="PF03764">
    <property type="entry name" value="EFG_IV"/>
    <property type="match status" value="1"/>
</dbReference>
<dbReference type="SUPFAM" id="SSF52540">
    <property type="entry name" value="P-loop containing nucleoside triphosphate hydrolases"/>
    <property type="match status" value="1"/>
</dbReference>
<dbReference type="GO" id="GO:0070125">
    <property type="term" value="P:mitochondrial translational elongation"/>
    <property type="evidence" value="ECO:0007669"/>
    <property type="project" value="UniProtKB-UniRule"/>
</dbReference>
<keyword evidence="4 7" id="KW-0648">Protein biosynthesis</keyword>
<dbReference type="SUPFAM" id="SSF50447">
    <property type="entry name" value="Translation proteins"/>
    <property type="match status" value="1"/>
</dbReference>
<comment type="similarity">
    <text evidence="7">Belongs to the GTP-binding elongation factor family. EF-G/EF-2 subfamily.</text>
</comment>
<dbReference type="Pfam" id="PF00009">
    <property type="entry name" value="GTP_EFTU"/>
    <property type="match status" value="1"/>
</dbReference>
<dbReference type="CDD" id="cd01434">
    <property type="entry name" value="EFG_mtEFG1_IV"/>
    <property type="match status" value="1"/>
</dbReference>
<comment type="function">
    <text evidence="7">Mitochondrial GTPase that catalyzes the GTP-dependent ribosomal translocation step during translation elongation. During this step, the ribosome changes from the pre-translocational (PRE) to the post-translocational (POST) state as the newly formed A-site-bound peptidyl-tRNA and P-site-bound deacylated tRNA move to the P and E sites, respectively. Catalyzes the coordinated movement of the two tRNA molecules, the mRNA and conformational changes in the ribosome.</text>
</comment>
<dbReference type="CDD" id="cd16262">
    <property type="entry name" value="EFG_III"/>
    <property type="match status" value="1"/>
</dbReference>
<dbReference type="Pfam" id="PF03144">
    <property type="entry name" value="GTP_EFTU_D2"/>
    <property type="match status" value="1"/>
</dbReference>
<dbReference type="InterPro" id="IPR000640">
    <property type="entry name" value="EFG_V-like"/>
</dbReference>
<protein>
    <recommendedName>
        <fullName evidence="7">Elongation factor G, mitochondrial</fullName>
        <shortName evidence="7">EF-Gmt</shortName>
    </recommendedName>
    <alternativeName>
        <fullName evidence="7">Elongation factor G 1, mitochondrial</fullName>
        <shortName evidence="7">mEF-G 1</shortName>
    </alternativeName>
    <alternativeName>
        <fullName evidence="7">Elongation factor G1</fullName>
    </alternativeName>
</protein>
<keyword evidence="10" id="KW-1185">Reference proteome</keyword>
<dbReference type="FunFam" id="3.30.70.870:FF:000001">
    <property type="entry name" value="Elongation factor G"/>
    <property type="match status" value="1"/>
</dbReference>
<dbReference type="InterPro" id="IPR004161">
    <property type="entry name" value="EFTu-like_2"/>
</dbReference>
<dbReference type="NCBIfam" id="TIGR00231">
    <property type="entry name" value="small_GTP"/>
    <property type="match status" value="1"/>
</dbReference>
<dbReference type="Pfam" id="PF14492">
    <property type="entry name" value="EFG_III"/>
    <property type="match status" value="1"/>
</dbReference>
<dbReference type="FunFam" id="3.30.230.10:FF:000003">
    <property type="entry name" value="Elongation factor G"/>
    <property type="match status" value="1"/>
</dbReference>
<comment type="caution">
    <text evidence="7">Lacks conserved residue(s) required for the propagation of feature annotation.</text>
</comment>
<gene>
    <name evidence="9" type="ORF">CLF_101018</name>
</gene>
<dbReference type="SUPFAM" id="SSF54211">
    <property type="entry name" value="Ribosomal protein S5 domain 2-like"/>
    <property type="match status" value="1"/>
</dbReference>
<dbReference type="SMART" id="SM00889">
    <property type="entry name" value="EFG_IV"/>
    <property type="match status" value="1"/>
</dbReference>
<evidence type="ECO:0000259" key="8">
    <source>
        <dbReference type="PROSITE" id="PS51722"/>
    </source>
</evidence>
<dbReference type="SMART" id="SM00838">
    <property type="entry name" value="EFG_C"/>
    <property type="match status" value="1"/>
</dbReference>
<dbReference type="Pfam" id="PF00679">
    <property type="entry name" value="EFG_C"/>
    <property type="match status" value="1"/>
</dbReference>
<dbReference type="GO" id="GO:0005525">
    <property type="term" value="F:GTP binding"/>
    <property type="evidence" value="ECO:0007669"/>
    <property type="project" value="UniProtKB-UniRule"/>
</dbReference>
<dbReference type="InterPro" id="IPR041095">
    <property type="entry name" value="EFG_II"/>
</dbReference>
<comment type="similarity">
    <text evidence="1">Belongs to the TRAFAC class translation factor GTPase superfamily. Classic translation factor GTPase family. EF-G/EF-2 subfamily.</text>
</comment>
<dbReference type="EMBL" id="DF142862">
    <property type="protein sequence ID" value="GAA30297.2"/>
    <property type="molecule type" value="Genomic_DNA"/>
</dbReference>
<evidence type="ECO:0000256" key="3">
    <source>
        <dbReference type="ARBA" id="ARBA00022768"/>
    </source>
</evidence>
<feature type="binding site" evidence="7">
    <location>
        <begin position="268"/>
        <end position="272"/>
    </location>
    <ligand>
        <name>GTP</name>
        <dbReference type="ChEBI" id="CHEBI:37565"/>
    </ligand>
</feature>
<dbReference type="Gene3D" id="3.40.50.300">
    <property type="entry name" value="P-loop containing nucleotide triphosphate hydrolases"/>
    <property type="match status" value="1"/>
</dbReference>
<comment type="pathway">
    <text evidence="7">Protein biosynthesis; polypeptide chain elongation.</text>
</comment>
<evidence type="ECO:0000313" key="10">
    <source>
        <dbReference type="Proteomes" id="UP000008909"/>
    </source>
</evidence>
<evidence type="ECO:0000256" key="2">
    <source>
        <dbReference type="ARBA" id="ARBA00022741"/>
    </source>
</evidence>
<dbReference type="Proteomes" id="UP000008909">
    <property type="component" value="Unassembled WGS sequence"/>
</dbReference>
<name>H2KNZ0_CLOSI</name>
<dbReference type="GO" id="GO:0003924">
    <property type="term" value="F:GTPase activity"/>
    <property type="evidence" value="ECO:0007669"/>
    <property type="project" value="UniProtKB-UniRule"/>
</dbReference>
<dbReference type="PANTHER" id="PTHR43636">
    <property type="entry name" value="ELONGATION FACTOR G, MITOCHONDRIAL"/>
    <property type="match status" value="1"/>
</dbReference>
<feature type="domain" description="Tr-type G" evidence="8">
    <location>
        <begin position="192"/>
        <end position="469"/>
    </location>
</feature>
<keyword evidence="6 7" id="KW-0342">GTP-binding</keyword>
<dbReference type="PANTHER" id="PTHR43636:SF2">
    <property type="entry name" value="ELONGATION FACTOR G, MITOCHONDRIAL"/>
    <property type="match status" value="1"/>
</dbReference>
<dbReference type="Gene3D" id="3.30.70.240">
    <property type="match status" value="1"/>
</dbReference>
<reference key="2">
    <citation type="submission" date="2011-10" db="EMBL/GenBank/DDBJ databases">
        <title>The genome and transcriptome sequence of Clonorchis sinensis provide insights into the carcinogenic liver fluke.</title>
        <authorList>
            <person name="Wang X."/>
            <person name="Huang Y."/>
            <person name="Chen W."/>
            <person name="Liu H."/>
            <person name="Guo L."/>
            <person name="Chen Y."/>
            <person name="Luo F."/>
            <person name="Zhou W."/>
            <person name="Sun J."/>
            <person name="Mao Q."/>
            <person name="Liang P."/>
            <person name="Zhou C."/>
            <person name="Tian Y."/>
            <person name="Men J."/>
            <person name="Lv X."/>
            <person name="Huang L."/>
            <person name="Zhou J."/>
            <person name="Hu Y."/>
            <person name="Li R."/>
            <person name="Zhang F."/>
            <person name="Lei H."/>
            <person name="Li X."/>
            <person name="Hu X."/>
            <person name="Liang C."/>
            <person name="Xu J."/>
            <person name="Wu Z."/>
            <person name="Yu X."/>
        </authorList>
    </citation>
    <scope>NUCLEOTIDE SEQUENCE</scope>
    <source>
        <strain>Henan</strain>
    </source>
</reference>
<dbReference type="CDD" id="cd01886">
    <property type="entry name" value="EF-G"/>
    <property type="match status" value="1"/>
</dbReference>
<keyword evidence="2 7" id="KW-0547">Nucleotide-binding</keyword>
<dbReference type="InterPro" id="IPR035647">
    <property type="entry name" value="EFG_III/V"/>
</dbReference>
<dbReference type="Gene3D" id="3.30.230.10">
    <property type="match status" value="1"/>
</dbReference>
<accession>H2KNZ0</accession>
<dbReference type="InterPro" id="IPR000795">
    <property type="entry name" value="T_Tr_GTP-bd_dom"/>
</dbReference>